<evidence type="ECO:0000256" key="2">
    <source>
        <dbReference type="SAM" id="SignalP"/>
    </source>
</evidence>
<evidence type="ECO:0000256" key="1">
    <source>
        <dbReference type="SAM" id="Phobius"/>
    </source>
</evidence>
<gene>
    <name evidence="3" type="ORF">DIABBA_LOCUS2431</name>
</gene>
<organism evidence="3 4">
    <name type="scientific">Diabrotica balteata</name>
    <name type="common">Banded cucumber beetle</name>
    <dbReference type="NCBI Taxonomy" id="107213"/>
    <lineage>
        <taxon>Eukaryota</taxon>
        <taxon>Metazoa</taxon>
        <taxon>Ecdysozoa</taxon>
        <taxon>Arthropoda</taxon>
        <taxon>Hexapoda</taxon>
        <taxon>Insecta</taxon>
        <taxon>Pterygota</taxon>
        <taxon>Neoptera</taxon>
        <taxon>Endopterygota</taxon>
        <taxon>Coleoptera</taxon>
        <taxon>Polyphaga</taxon>
        <taxon>Cucujiformia</taxon>
        <taxon>Chrysomeloidea</taxon>
        <taxon>Chrysomelidae</taxon>
        <taxon>Galerucinae</taxon>
        <taxon>Diabroticina</taxon>
        <taxon>Diabroticites</taxon>
        <taxon>Diabrotica</taxon>
    </lineage>
</organism>
<feature type="transmembrane region" description="Helical" evidence="1">
    <location>
        <begin position="221"/>
        <end position="242"/>
    </location>
</feature>
<accession>A0A9N9SSQ6</accession>
<keyword evidence="1" id="KW-0812">Transmembrane</keyword>
<name>A0A9N9SSQ6_DIABA</name>
<keyword evidence="4" id="KW-1185">Reference proteome</keyword>
<dbReference type="EMBL" id="OU898285">
    <property type="protein sequence ID" value="CAG9828513.1"/>
    <property type="molecule type" value="Genomic_DNA"/>
</dbReference>
<dbReference type="OrthoDB" id="6380108at2759"/>
<evidence type="ECO:0000313" key="3">
    <source>
        <dbReference type="EMBL" id="CAG9828513.1"/>
    </source>
</evidence>
<evidence type="ECO:0000313" key="4">
    <source>
        <dbReference type="Proteomes" id="UP001153709"/>
    </source>
</evidence>
<keyword evidence="1" id="KW-1133">Transmembrane helix</keyword>
<protein>
    <submittedName>
        <fullName evidence="3">Uncharacterized protein</fullName>
    </submittedName>
</protein>
<dbReference type="Proteomes" id="UP001153709">
    <property type="component" value="Chromosome 10"/>
</dbReference>
<keyword evidence="2" id="KW-0732">Signal</keyword>
<keyword evidence="1" id="KW-0472">Membrane</keyword>
<reference evidence="3" key="1">
    <citation type="submission" date="2022-01" db="EMBL/GenBank/DDBJ databases">
        <authorList>
            <person name="King R."/>
        </authorList>
    </citation>
    <scope>NUCLEOTIDE SEQUENCE</scope>
</reference>
<feature type="signal peptide" evidence="2">
    <location>
        <begin position="1"/>
        <end position="16"/>
    </location>
</feature>
<sequence>MRRIIILLLILCSAKCQESAQYLQNAVRDLRRLNYRQTLRRADTLLAKKSVQDSPMPILPSDIPRTEHIDRRVQHGPPEVVPTLGLTKGELAALYENAIAKGETLKLDTGENTYIHAAVHELDGNDAYPPHHEELDHVDHLPAEESKNEDGYYYYYYPIKSFIDHISGSTVHETKKPWTPAWTTTTHSPPYQYHSHHHEVTIRKERDKMEEKNKKGLLEPIFMAVSGFVGMAVMFVISMIILPKFGSKPKKSLFFKNPKDIDMDELARLALNAIDRKDCRDRFACELVKITVGRNFNFEDNRFVKLLKRIAPGAFGQIDRIGRYGDRQLQCTLIPCTRNMNIKIQKVVTKKPPTKKKNVAQKKH</sequence>
<proteinExistence type="predicted"/>
<feature type="chain" id="PRO_5040415927" evidence="2">
    <location>
        <begin position="17"/>
        <end position="364"/>
    </location>
</feature>
<dbReference type="AlphaFoldDB" id="A0A9N9SSQ6"/>